<sequence>MRCQLDLITDQCVLQDIDPEELHAKLQDPSFLEEAQLIDVREPDEVNDIVITRLSFILLFIFVLAGLMLNFYYLHGREKASLPGFKVTAILEDGRIFEVDLLVGADGIWSKVRKTLFGHSDATYSGYTCYTGIADFVLPDIDTKTTVDFKPYIGPIYNAILGRLANHDQDQCTLIYHANLCSPKR</sequence>
<keyword evidence="2" id="KW-0285">Flavoprotein</keyword>
<evidence type="ECO:0000256" key="1">
    <source>
        <dbReference type="ARBA" id="ARBA00001974"/>
    </source>
</evidence>
<evidence type="ECO:0000313" key="5">
    <source>
        <dbReference type="EMBL" id="AQK79704.1"/>
    </source>
</evidence>
<organism evidence="5">
    <name type="scientific">Zea mays</name>
    <name type="common">Maize</name>
    <dbReference type="NCBI Taxonomy" id="4577"/>
    <lineage>
        <taxon>Eukaryota</taxon>
        <taxon>Viridiplantae</taxon>
        <taxon>Streptophyta</taxon>
        <taxon>Embryophyta</taxon>
        <taxon>Tracheophyta</taxon>
        <taxon>Spermatophyta</taxon>
        <taxon>Magnoliopsida</taxon>
        <taxon>Liliopsida</taxon>
        <taxon>Poales</taxon>
        <taxon>Poaceae</taxon>
        <taxon>PACMAD clade</taxon>
        <taxon>Panicoideae</taxon>
        <taxon>Andropogonodae</taxon>
        <taxon>Andropogoneae</taxon>
        <taxon>Tripsacinae</taxon>
        <taxon>Zea</taxon>
    </lineage>
</organism>
<keyword evidence="3" id="KW-0274">FAD</keyword>
<dbReference type="InterPro" id="IPR036873">
    <property type="entry name" value="Rhodanese-like_dom_sf"/>
</dbReference>
<dbReference type="PANTHER" id="PTHR46496:SF1">
    <property type="entry name" value="ZEAXANTHIN EPOXIDASE, CHLOROPLASTIC"/>
    <property type="match status" value="1"/>
</dbReference>
<dbReference type="STRING" id="4577.A0A1D6LIU4"/>
<dbReference type="EMBL" id="CM000782">
    <property type="protein sequence ID" value="AQK79704.1"/>
    <property type="molecule type" value="Genomic_DNA"/>
</dbReference>
<evidence type="ECO:0000256" key="2">
    <source>
        <dbReference type="ARBA" id="ARBA00022630"/>
    </source>
</evidence>
<dbReference type="InterPro" id="IPR036188">
    <property type="entry name" value="FAD/NAD-bd_sf"/>
</dbReference>
<comment type="cofactor">
    <cofactor evidence="1">
        <name>FAD</name>
        <dbReference type="ChEBI" id="CHEBI:57692"/>
    </cofactor>
</comment>
<dbReference type="SUPFAM" id="SSF52821">
    <property type="entry name" value="Rhodanese/Cell cycle control phosphatase"/>
    <property type="match status" value="1"/>
</dbReference>
<dbReference type="ExpressionAtlas" id="A0A1D6LIU4">
    <property type="expression patterns" value="baseline and differential"/>
</dbReference>
<accession>A0A1D6LIU4</accession>
<evidence type="ECO:0000256" key="4">
    <source>
        <dbReference type="ARBA" id="ARBA00023002"/>
    </source>
</evidence>
<reference evidence="5" key="1">
    <citation type="submission" date="2015-12" db="EMBL/GenBank/DDBJ databases">
        <title>Update maize B73 reference genome by single molecule sequencing technologies.</title>
        <authorList>
            <consortium name="Maize Genome Sequencing Project"/>
            <person name="Ware D."/>
        </authorList>
    </citation>
    <scope>NUCLEOTIDE SEQUENCE</scope>
    <source>
        <tissue evidence="5">Seedling</tissue>
    </source>
</reference>
<dbReference type="InParanoid" id="A0A1D6LIU4"/>
<protein>
    <submittedName>
        <fullName evidence="5">Zeaxanthin epoxidase chloroplastic</fullName>
    </submittedName>
</protein>
<dbReference type="GO" id="GO:0016491">
    <property type="term" value="F:oxidoreductase activity"/>
    <property type="evidence" value="ECO:0007669"/>
    <property type="project" value="UniProtKB-KW"/>
</dbReference>
<keyword evidence="4" id="KW-0560">Oxidoreductase</keyword>
<dbReference type="SUPFAM" id="SSF51905">
    <property type="entry name" value="FAD/NAD(P)-binding domain"/>
    <property type="match status" value="1"/>
</dbReference>
<proteinExistence type="predicted"/>
<dbReference type="Gene3D" id="3.50.50.60">
    <property type="entry name" value="FAD/NAD(P)-binding domain"/>
    <property type="match status" value="1"/>
</dbReference>
<dbReference type="eggNOG" id="KOG2614">
    <property type="taxonomic scope" value="Eukaryota"/>
</dbReference>
<evidence type="ECO:0000256" key="3">
    <source>
        <dbReference type="ARBA" id="ARBA00022827"/>
    </source>
</evidence>
<dbReference type="AlphaFoldDB" id="A0A1D6LIU4"/>
<dbReference type="PaxDb" id="4577-GRMZM2G379053_P01"/>
<gene>
    <name evidence="5" type="ORF">ZEAMMB73_Zm00001d035794</name>
</gene>
<dbReference type="PANTHER" id="PTHR46496">
    <property type="match status" value="1"/>
</dbReference>
<name>A0A1D6LIU4_MAIZE</name>